<dbReference type="Pfam" id="PF04542">
    <property type="entry name" value="Sigma70_r2"/>
    <property type="match status" value="1"/>
</dbReference>
<reference evidence="8 9" key="1">
    <citation type="submission" date="2019-06" db="EMBL/GenBank/DDBJ databases">
        <title>Sequencing the genomes of 1000 actinobacteria strains.</title>
        <authorList>
            <person name="Klenk H.-P."/>
        </authorList>
    </citation>
    <scope>NUCLEOTIDE SEQUENCE [LARGE SCALE GENOMIC DNA]</scope>
    <source>
        <strain evidence="8 9">DSM 41649</strain>
    </source>
</reference>
<feature type="domain" description="RNA polymerase sigma factor 70 region 4 type 2" evidence="7">
    <location>
        <begin position="142"/>
        <end position="194"/>
    </location>
</feature>
<dbReference type="InterPro" id="IPR013324">
    <property type="entry name" value="RNA_pol_sigma_r3/r4-like"/>
</dbReference>
<evidence type="ECO:0000259" key="7">
    <source>
        <dbReference type="Pfam" id="PF08281"/>
    </source>
</evidence>
<comment type="subunit">
    <text evidence="2">Interacts transiently with the RNA polymerase catalytic core formed by RpoA, RpoB, RpoC and RpoZ (2 alpha, 1 beta, 1 beta' and 1 omega subunit) to form the RNA polymerase holoenzyme that can initiate transcription.</text>
</comment>
<dbReference type="Proteomes" id="UP000318416">
    <property type="component" value="Unassembled WGS sequence"/>
</dbReference>
<keyword evidence="5" id="KW-0804">Transcription</keyword>
<evidence type="ECO:0000256" key="1">
    <source>
        <dbReference type="ARBA" id="ARBA00010641"/>
    </source>
</evidence>
<accession>A0A561ERR4</accession>
<dbReference type="InterPro" id="IPR036388">
    <property type="entry name" value="WH-like_DNA-bd_sf"/>
</dbReference>
<sequence length="338" mass="37740">MTGTASARLVRRTDGVRPMADDREEFTRLTAVYRPELLVHCYRMLGSIHDAEDLVQETYLRAWRAYDRFEGRSSLRVWLYRIATNACLTALRHRSTRLLPSGLAGPSEDPEQPLVLARPGVEWLEPLADPAVIAATRGSVRLALISALQHLPPRQRAVLILRDVLVWRASEVAELLDTTTAAVNSALQRARSQLEREAPREEEVAEPAEPEHRRLIDRYATAFEQADIDGLLRLLREDVALEMPPHLTWFRGREAVGRFIGSRVLGGPGVNRMVPTTANGQPAFAVYRREEDGLHHAHGLQVVTVTSTGIARIVTFLEPDLLTAFGLSPTLSPRRPPA</sequence>
<dbReference type="InterPro" id="IPR052704">
    <property type="entry name" value="ECF_Sigma-70_Domain"/>
</dbReference>
<organism evidence="8 9">
    <name type="scientific">Kitasatospora atroaurantiaca</name>
    <dbReference type="NCBI Taxonomy" id="285545"/>
    <lineage>
        <taxon>Bacteria</taxon>
        <taxon>Bacillati</taxon>
        <taxon>Actinomycetota</taxon>
        <taxon>Actinomycetes</taxon>
        <taxon>Kitasatosporales</taxon>
        <taxon>Streptomycetaceae</taxon>
        <taxon>Kitasatospora</taxon>
    </lineage>
</organism>
<evidence type="ECO:0000256" key="2">
    <source>
        <dbReference type="ARBA" id="ARBA00011344"/>
    </source>
</evidence>
<keyword evidence="3" id="KW-0805">Transcription regulation</keyword>
<dbReference type="NCBIfam" id="TIGR02960">
    <property type="entry name" value="SigX5"/>
    <property type="match status" value="1"/>
</dbReference>
<evidence type="ECO:0000313" key="9">
    <source>
        <dbReference type="Proteomes" id="UP000318416"/>
    </source>
</evidence>
<dbReference type="PANTHER" id="PTHR30173">
    <property type="entry name" value="SIGMA 19 FACTOR"/>
    <property type="match status" value="1"/>
</dbReference>
<dbReference type="PANTHER" id="PTHR30173:SF36">
    <property type="entry name" value="ECF RNA POLYMERASE SIGMA FACTOR SIGJ"/>
    <property type="match status" value="1"/>
</dbReference>
<dbReference type="InterPro" id="IPR007627">
    <property type="entry name" value="RNA_pol_sigma70_r2"/>
</dbReference>
<protein>
    <submittedName>
        <fullName evidence="8">RNA polymerase ECF family sigma subunit</fullName>
    </submittedName>
</protein>
<evidence type="ECO:0000313" key="8">
    <source>
        <dbReference type="EMBL" id="TWE18305.1"/>
    </source>
</evidence>
<dbReference type="GO" id="GO:0016987">
    <property type="term" value="F:sigma factor activity"/>
    <property type="evidence" value="ECO:0007669"/>
    <property type="project" value="UniProtKB-KW"/>
</dbReference>
<dbReference type="RefSeq" id="WP_425461182.1">
    <property type="nucleotide sequence ID" value="NZ_BAAABR010000006.1"/>
</dbReference>
<evidence type="ECO:0000256" key="4">
    <source>
        <dbReference type="ARBA" id="ARBA00023082"/>
    </source>
</evidence>
<dbReference type="SUPFAM" id="SSF88659">
    <property type="entry name" value="Sigma3 and sigma4 domains of RNA polymerase sigma factors"/>
    <property type="match status" value="1"/>
</dbReference>
<dbReference type="SUPFAM" id="SSF54427">
    <property type="entry name" value="NTF2-like"/>
    <property type="match status" value="1"/>
</dbReference>
<dbReference type="NCBIfam" id="TIGR02937">
    <property type="entry name" value="sigma70-ECF"/>
    <property type="match status" value="1"/>
</dbReference>
<feature type="domain" description="RNA polymerase sigma-70 region 2" evidence="6">
    <location>
        <begin position="33"/>
        <end position="95"/>
    </location>
</feature>
<evidence type="ECO:0000256" key="3">
    <source>
        <dbReference type="ARBA" id="ARBA00023015"/>
    </source>
</evidence>
<proteinExistence type="inferred from homology"/>
<dbReference type="InterPro" id="IPR013249">
    <property type="entry name" value="RNA_pol_sigma70_r4_t2"/>
</dbReference>
<comment type="caution">
    <text evidence="8">The sequence shown here is derived from an EMBL/GenBank/DDBJ whole genome shotgun (WGS) entry which is preliminary data.</text>
</comment>
<keyword evidence="4" id="KW-0731">Sigma factor</keyword>
<dbReference type="InterPro" id="IPR013325">
    <property type="entry name" value="RNA_pol_sigma_r2"/>
</dbReference>
<dbReference type="NCBIfam" id="NF006089">
    <property type="entry name" value="PRK08241.1"/>
    <property type="match status" value="1"/>
</dbReference>
<evidence type="ECO:0000256" key="5">
    <source>
        <dbReference type="ARBA" id="ARBA00023163"/>
    </source>
</evidence>
<dbReference type="InterPro" id="IPR032710">
    <property type="entry name" value="NTF2-like_dom_sf"/>
</dbReference>
<dbReference type="InterPro" id="IPR014284">
    <property type="entry name" value="RNA_pol_sigma-70_dom"/>
</dbReference>
<gene>
    <name evidence="8" type="ORF">FB465_3371</name>
</gene>
<dbReference type="CDD" id="cd06171">
    <property type="entry name" value="Sigma70_r4"/>
    <property type="match status" value="1"/>
</dbReference>
<dbReference type="AlphaFoldDB" id="A0A561ERR4"/>
<comment type="similarity">
    <text evidence="1">Belongs to the sigma-70 factor family. ECF subfamily.</text>
</comment>
<keyword evidence="9" id="KW-1185">Reference proteome</keyword>
<evidence type="ECO:0000259" key="6">
    <source>
        <dbReference type="Pfam" id="PF04542"/>
    </source>
</evidence>
<dbReference type="GO" id="GO:0006352">
    <property type="term" value="P:DNA-templated transcription initiation"/>
    <property type="evidence" value="ECO:0007669"/>
    <property type="project" value="InterPro"/>
</dbReference>
<dbReference type="InterPro" id="IPR014305">
    <property type="entry name" value="RNA_pol_sigma-G_actinobac"/>
</dbReference>
<dbReference type="Gene3D" id="1.10.1740.10">
    <property type="match status" value="1"/>
</dbReference>
<dbReference type="Pfam" id="PF08281">
    <property type="entry name" value="Sigma70_r4_2"/>
    <property type="match status" value="1"/>
</dbReference>
<dbReference type="EMBL" id="VIVR01000001">
    <property type="protein sequence ID" value="TWE18305.1"/>
    <property type="molecule type" value="Genomic_DNA"/>
</dbReference>
<dbReference type="Gene3D" id="3.10.450.50">
    <property type="match status" value="1"/>
</dbReference>
<dbReference type="GO" id="GO:0003677">
    <property type="term" value="F:DNA binding"/>
    <property type="evidence" value="ECO:0007669"/>
    <property type="project" value="InterPro"/>
</dbReference>
<dbReference type="SUPFAM" id="SSF88946">
    <property type="entry name" value="Sigma2 domain of RNA polymerase sigma factors"/>
    <property type="match status" value="1"/>
</dbReference>
<dbReference type="Gene3D" id="1.10.10.10">
    <property type="entry name" value="Winged helix-like DNA-binding domain superfamily/Winged helix DNA-binding domain"/>
    <property type="match status" value="1"/>
</dbReference>
<name>A0A561ERR4_9ACTN</name>